<feature type="domain" description="Photosynthesis system II assembly factor Ycf48/Hcf136-like" evidence="2">
    <location>
        <begin position="4"/>
        <end position="137"/>
    </location>
</feature>
<dbReference type="Pfam" id="PF18962">
    <property type="entry name" value="Por_Secre_tail"/>
    <property type="match status" value="1"/>
</dbReference>
<gene>
    <name evidence="4" type="ORF">ADIWIN_2235</name>
</gene>
<keyword evidence="5" id="KW-1185">Reference proteome</keyword>
<name>S7X9Q8_9FLAO</name>
<comment type="caution">
    <text evidence="4">The sequence shown here is derived from an EMBL/GenBank/DDBJ whole genome shotgun (WGS) entry which is preliminary data.</text>
</comment>
<evidence type="ECO:0000256" key="1">
    <source>
        <dbReference type="ARBA" id="ARBA00022729"/>
    </source>
</evidence>
<evidence type="ECO:0000313" key="5">
    <source>
        <dbReference type="Proteomes" id="UP000014962"/>
    </source>
</evidence>
<keyword evidence="1" id="KW-0732">Signal</keyword>
<accession>S7X9Q8</accession>
<organism evidence="4 5">
    <name type="scientific">Winogradskyella psychrotolerans RS-3</name>
    <dbReference type="NCBI Taxonomy" id="641526"/>
    <lineage>
        <taxon>Bacteria</taxon>
        <taxon>Pseudomonadati</taxon>
        <taxon>Bacteroidota</taxon>
        <taxon>Flavobacteriia</taxon>
        <taxon>Flavobacteriales</taxon>
        <taxon>Flavobacteriaceae</taxon>
        <taxon>Winogradskyella</taxon>
    </lineage>
</organism>
<sequence>MRTIKFLDDNFGILGTVGQFYKTTDGGDTWTPINFNGGTYYDINLIDTNTFYIGQYITTDGGTTFNLNQFPGYVFLYKFFDANYALAINSIGGVYRTLDAGNSWQLIDDSIIEDPNCCNNFHISENTIVAVGNRSDIFTLDIGTTLNIEDLESTKNKFNIYPNPSSDKIFIKEINTIATNATIFNLNGQKIKSFNLYDHQNGLDISDLAQGAYFLHIESDSQLISVHRILKK</sequence>
<feature type="domain" description="Secretion system C-terminal sorting" evidence="3">
    <location>
        <begin position="160"/>
        <end position="224"/>
    </location>
</feature>
<dbReference type="STRING" id="641526.ADIWIN_2235"/>
<dbReference type="InterPro" id="IPR026444">
    <property type="entry name" value="Secre_tail"/>
</dbReference>
<dbReference type="Pfam" id="PF14870">
    <property type="entry name" value="PSII_BNR"/>
    <property type="match status" value="1"/>
</dbReference>
<dbReference type="NCBIfam" id="TIGR04183">
    <property type="entry name" value="Por_Secre_tail"/>
    <property type="match status" value="1"/>
</dbReference>
<dbReference type="RefSeq" id="WP_020897318.1">
    <property type="nucleotide sequence ID" value="NZ_ATMR01000101.1"/>
</dbReference>
<dbReference type="Gene3D" id="2.130.10.10">
    <property type="entry name" value="YVTN repeat-like/Quinoprotein amine dehydrogenase"/>
    <property type="match status" value="1"/>
</dbReference>
<evidence type="ECO:0000259" key="3">
    <source>
        <dbReference type="Pfam" id="PF18962"/>
    </source>
</evidence>
<proteinExistence type="predicted"/>
<dbReference type="InterPro" id="IPR028203">
    <property type="entry name" value="PSII_CF48-like_dom"/>
</dbReference>
<evidence type="ECO:0008006" key="6">
    <source>
        <dbReference type="Google" id="ProtNLM"/>
    </source>
</evidence>
<evidence type="ECO:0000259" key="2">
    <source>
        <dbReference type="Pfam" id="PF14870"/>
    </source>
</evidence>
<dbReference type="EMBL" id="ATMR01000101">
    <property type="protein sequence ID" value="EPR72763.1"/>
    <property type="molecule type" value="Genomic_DNA"/>
</dbReference>
<dbReference type="Proteomes" id="UP000014962">
    <property type="component" value="Unassembled WGS sequence"/>
</dbReference>
<dbReference type="OrthoDB" id="9764804at2"/>
<protein>
    <recommendedName>
        <fullName evidence="6">Secretion system C-terminal sorting domain-containing protein</fullName>
    </recommendedName>
</protein>
<reference evidence="4 5" key="1">
    <citation type="journal article" date="2013" name="Genome Announc.">
        <title>Draft Genome Sequence of Winogradskyella psychrotolerans RS-3T, Isolated from the Marine Transect of Kongsfjorden, Ny-Alesund, Svalbard, Arctic Ocean.</title>
        <authorList>
            <person name="Kumar Pinnaka A."/>
            <person name="Ara S."/>
            <person name="Singh A."/>
            <person name="Shivaji S."/>
        </authorList>
    </citation>
    <scope>NUCLEOTIDE SEQUENCE [LARGE SCALE GENOMIC DNA]</scope>
    <source>
        <strain evidence="4 5">RS-3</strain>
    </source>
</reference>
<dbReference type="AlphaFoldDB" id="S7X9Q8"/>
<evidence type="ECO:0000313" key="4">
    <source>
        <dbReference type="EMBL" id="EPR72763.1"/>
    </source>
</evidence>
<dbReference type="SUPFAM" id="SSF110296">
    <property type="entry name" value="Oligoxyloglucan reducing end-specific cellobiohydrolase"/>
    <property type="match status" value="1"/>
</dbReference>
<dbReference type="eggNOG" id="COG4447">
    <property type="taxonomic scope" value="Bacteria"/>
</dbReference>
<dbReference type="InterPro" id="IPR015943">
    <property type="entry name" value="WD40/YVTN_repeat-like_dom_sf"/>
</dbReference>